<sequence>MKVSNTLAILLVLAIAQTRAFFTLFEGEERQHRLSPDRQIGDPETTKGETQVTEQQKQAGVSQEDITLLRRDIGRALERLRQTIERHGGRITYVHSPFQHPYFHPNQKQ</sequence>
<keyword evidence="2" id="KW-0732">Signal</keyword>
<feature type="signal peptide" evidence="2">
    <location>
        <begin position="1"/>
        <end position="20"/>
    </location>
</feature>
<evidence type="ECO:0000256" key="1">
    <source>
        <dbReference type="SAM" id="MobiDB-lite"/>
    </source>
</evidence>
<keyword evidence="4" id="KW-1185">Reference proteome</keyword>
<evidence type="ECO:0000313" key="4">
    <source>
        <dbReference type="Proteomes" id="UP000321570"/>
    </source>
</evidence>
<proteinExistence type="predicted"/>
<protein>
    <submittedName>
        <fullName evidence="3">Uncharacterized protein</fullName>
    </submittedName>
</protein>
<feature type="compositionally biased region" description="Polar residues" evidence="1">
    <location>
        <begin position="48"/>
        <end position="63"/>
    </location>
</feature>
<feature type="region of interest" description="Disordered" evidence="1">
    <location>
        <begin position="27"/>
        <end position="63"/>
    </location>
</feature>
<accession>A0A564YTA6</accession>
<gene>
    <name evidence="3" type="ORF">WMSIL1_LOCUS8530</name>
</gene>
<organism evidence="3 4">
    <name type="scientific">Hymenolepis diminuta</name>
    <name type="common">Rat tapeworm</name>
    <dbReference type="NCBI Taxonomy" id="6216"/>
    <lineage>
        <taxon>Eukaryota</taxon>
        <taxon>Metazoa</taxon>
        <taxon>Spiralia</taxon>
        <taxon>Lophotrochozoa</taxon>
        <taxon>Platyhelminthes</taxon>
        <taxon>Cestoda</taxon>
        <taxon>Eucestoda</taxon>
        <taxon>Cyclophyllidea</taxon>
        <taxon>Hymenolepididae</taxon>
        <taxon>Hymenolepis</taxon>
    </lineage>
</organism>
<feature type="chain" id="PRO_5022199070" evidence="2">
    <location>
        <begin position="21"/>
        <end position="109"/>
    </location>
</feature>
<dbReference type="Proteomes" id="UP000321570">
    <property type="component" value="Unassembled WGS sequence"/>
</dbReference>
<dbReference type="EMBL" id="CABIJS010000333">
    <property type="protein sequence ID" value="VUZ49784.1"/>
    <property type="molecule type" value="Genomic_DNA"/>
</dbReference>
<evidence type="ECO:0000256" key="2">
    <source>
        <dbReference type="SAM" id="SignalP"/>
    </source>
</evidence>
<feature type="compositionally biased region" description="Basic and acidic residues" evidence="1">
    <location>
        <begin position="27"/>
        <end position="47"/>
    </location>
</feature>
<evidence type="ECO:0000313" key="3">
    <source>
        <dbReference type="EMBL" id="VUZ49784.1"/>
    </source>
</evidence>
<name>A0A564YTA6_HYMDI</name>
<dbReference type="AlphaFoldDB" id="A0A564YTA6"/>
<reference evidence="3 4" key="1">
    <citation type="submission" date="2019-07" db="EMBL/GenBank/DDBJ databases">
        <authorList>
            <person name="Jastrzebski P J."/>
            <person name="Paukszto L."/>
            <person name="Jastrzebski P J."/>
        </authorList>
    </citation>
    <scope>NUCLEOTIDE SEQUENCE [LARGE SCALE GENOMIC DNA]</scope>
    <source>
        <strain evidence="3 4">WMS-il1</strain>
    </source>
</reference>